<keyword evidence="9" id="KW-0486">Methionine biosynthesis</keyword>
<dbReference type="GO" id="GO:0010309">
    <property type="term" value="F:acireductone dioxygenase [iron(II)-requiring] activity"/>
    <property type="evidence" value="ECO:0007669"/>
    <property type="project" value="UniProtKB-EC"/>
</dbReference>
<evidence type="ECO:0000256" key="1">
    <source>
        <dbReference type="ARBA" id="ARBA00000428"/>
    </source>
</evidence>
<sequence>MTNSWLLNTQEGDITAPCHCEPDVPVQAVQLEACLVYTRTIDTATLHEQHPTDEESRTYAQRLAWNLGYKALEQVTLTLESKDEIVEHLNVDEQMRIVESGVIFVDVRDGNDQWVRVQGTEGDVIVIPPGIYHRVVPAGTTPVKVLRMLRRSEVFRPIPRDTTGLDEKLVDEAQEAHEEHMFALAHPPVETAMGPANDCDNILVKDPRDFDATLEKVKAGLRPGDILVVLIKGLSNPRTHKSWCPPCVVAEPMVQRAVQAAKQKRHVVYMQCNVERSVYLGNPNYLYRTHPFIKVVGIPHFMVFEQRGSDLTEICRESTPCEAYETWVEKL</sequence>
<dbReference type="GO" id="GO:0046872">
    <property type="term" value="F:metal ion binding"/>
    <property type="evidence" value="ECO:0007669"/>
    <property type="project" value="UniProtKB-KW"/>
</dbReference>
<dbReference type="OMA" id="RDINDKW"/>
<comment type="cofactor">
    <cofactor evidence="2">
        <name>Fe(2+)</name>
        <dbReference type="ChEBI" id="CHEBI:29033"/>
    </cofactor>
</comment>
<evidence type="ECO:0000313" key="12">
    <source>
        <dbReference type="EMBL" id="CCD11773.1"/>
    </source>
</evidence>
<dbReference type="SUPFAM" id="SSF51182">
    <property type="entry name" value="RmlC-like cupins"/>
    <property type="match status" value="1"/>
</dbReference>
<dbReference type="InterPro" id="IPR036249">
    <property type="entry name" value="Thioredoxin-like_sf"/>
</dbReference>
<accession>F9W3Q0</accession>
<keyword evidence="5" id="KW-0479">Metal-binding</keyword>
<evidence type="ECO:0000256" key="9">
    <source>
        <dbReference type="ARBA" id="ARBA00023167"/>
    </source>
</evidence>
<dbReference type="SUPFAM" id="SSF52833">
    <property type="entry name" value="Thioredoxin-like"/>
    <property type="match status" value="1"/>
</dbReference>
<evidence type="ECO:0000256" key="7">
    <source>
        <dbReference type="ARBA" id="ARBA00023002"/>
    </source>
</evidence>
<dbReference type="FunFam" id="3.40.30.10:FF:000783">
    <property type="entry name" value="1,2-dihydroxy-3-keto-5-methylthiopentene dioxygenase"/>
    <property type="match status" value="1"/>
</dbReference>
<keyword evidence="4" id="KW-0028">Amino-acid biosynthesis</keyword>
<protein>
    <recommendedName>
        <fullName evidence="10">acireductone dioxygenase (Fe(2+)-requiring)</fullName>
        <ecNumber evidence="10">1.13.11.54</ecNumber>
    </recommendedName>
</protein>
<dbReference type="PANTHER" id="PTHR23418">
    <property type="entry name" value="ACIREDUCTONE DIOXYGENASE"/>
    <property type="match status" value="1"/>
</dbReference>
<dbReference type="EMBL" id="CAEQ01000450">
    <property type="protein sequence ID" value="CCD11773.1"/>
    <property type="molecule type" value="Genomic_DNA"/>
</dbReference>
<dbReference type="PANTHER" id="PTHR23418:SF0">
    <property type="entry name" value="ACIREDUCTONE DIOXYGENASE"/>
    <property type="match status" value="1"/>
</dbReference>
<keyword evidence="13" id="KW-1185">Reference proteome</keyword>
<dbReference type="AlphaFoldDB" id="F9W3Q0"/>
<gene>
    <name evidence="12" type="ORF">TCIL3000_0_27180</name>
</gene>
<evidence type="ECO:0000259" key="11">
    <source>
        <dbReference type="Pfam" id="PF06110"/>
    </source>
</evidence>
<dbReference type="VEuPathDB" id="TriTrypDB:TcIL3000_0_27180"/>
<dbReference type="InterPro" id="IPR014710">
    <property type="entry name" value="RmlC-like_jellyroll"/>
</dbReference>
<keyword evidence="6" id="KW-0223">Dioxygenase</keyword>
<proteinExistence type="predicted"/>
<dbReference type="Pfam" id="PF03079">
    <property type="entry name" value="ARD"/>
    <property type="match status" value="1"/>
</dbReference>
<keyword evidence="3" id="KW-0533">Nickel</keyword>
<name>F9W3Q0_TRYCI</name>
<comment type="caution">
    <text evidence="12">The sequence shown here is derived from an EMBL/GenBank/DDBJ whole genome shotgun (WGS) entry which is preliminary data.</text>
</comment>
<dbReference type="EC" id="1.13.11.54" evidence="10"/>
<evidence type="ECO:0000256" key="5">
    <source>
        <dbReference type="ARBA" id="ARBA00022723"/>
    </source>
</evidence>
<dbReference type="Gene3D" id="2.60.120.10">
    <property type="entry name" value="Jelly Rolls"/>
    <property type="match status" value="1"/>
</dbReference>
<evidence type="ECO:0000256" key="6">
    <source>
        <dbReference type="ARBA" id="ARBA00022964"/>
    </source>
</evidence>
<evidence type="ECO:0000313" key="13">
    <source>
        <dbReference type="Proteomes" id="UP000000702"/>
    </source>
</evidence>
<dbReference type="InterPro" id="IPR011051">
    <property type="entry name" value="RmlC_Cupin_sf"/>
</dbReference>
<dbReference type="Gene3D" id="3.40.30.10">
    <property type="entry name" value="Glutaredoxin"/>
    <property type="match status" value="1"/>
</dbReference>
<evidence type="ECO:0000256" key="10">
    <source>
        <dbReference type="ARBA" id="ARBA00039005"/>
    </source>
</evidence>
<dbReference type="GO" id="GO:0009086">
    <property type="term" value="P:methionine biosynthetic process"/>
    <property type="evidence" value="ECO:0007669"/>
    <property type="project" value="UniProtKB-KW"/>
</dbReference>
<dbReference type="Proteomes" id="UP000000702">
    <property type="component" value="Unassembled WGS sequence"/>
</dbReference>
<feature type="domain" description="Thioredoxin" evidence="11">
    <location>
        <begin position="210"/>
        <end position="307"/>
    </location>
</feature>
<evidence type="ECO:0000256" key="3">
    <source>
        <dbReference type="ARBA" id="ARBA00022596"/>
    </source>
</evidence>
<evidence type="ECO:0000256" key="8">
    <source>
        <dbReference type="ARBA" id="ARBA00023004"/>
    </source>
</evidence>
<keyword evidence="7" id="KW-0560">Oxidoreductase</keyword>
<reference evidence="12" key="1">
    <citation type="journal article" date="2012" name="Proc. Natl. Acad. Sci. U.S.A.">
        <title>Antigenic diversity is generated by distinct evolutionary mechanisms in African trypanosome species.</title>
        <authorList>
            <person name="Jackson A.P."/>
            <person name="Berry A."/>
            <person name="Aslett M."/>
            <person name="Allison H.C."/>
            <person name="Burton P."/>
            <person name="Vavrova-Anderson J."/>
            <person name="Brown R."/>
            <person name="Browne H."/>
            <person name="Corton N."/>
            <person name="Hauser H."/>
            <person name="Gamble J."/>
            <person name="Gilderthorp R."/>
            <person name="Marcello L."/>
            <person name="McQuillan J."/>
            <person name="Otto T.D."/>
            <person name="Quail M.A."/>
            <person name="Sanders M.J."/>
            <person name="van Tonder A."/>
            <person name="Ginger M.L."/>
            <person name="Field M.C."/>
            <person name="Barry J.D."/>
            <person name="Hertz-Fowler C."/>
            <person name="Berriman M."/>
        </authorList>
    </citation>
    <scope>NUCLEOTIDE SEQUENCE [LARGE SCALE GENOMIC DNA]</scope>
    <source>
        <strain evidence="12">IL3000</strain>
    </source>
</reference>
<organism evidence="12 13">
    <name type="scientific">Trypanosoma congolense (strain IL3000)</name>
    <dbReference type="NCBI Taxonomy" id="1068625"/>
    <lineage>
        <taxon>Eukaryota</taxon>
        <taxon>Discoba</taxon>
        <taxon>Euglenozoa</taxon>
        <taxon>Kinetoplastea</taxon>
        <taxon>Metakinetoplastina</taxon>
        <taxon>Trypanosomatida</taxon>
        <taxon>Trypanosomatidae</taxon>
        <taxon>Trypanosoma</taxon>
        <taxon>Nannomonas</taxon>
    </lineage>
</organism>
<dbReference type="Pfam" id="PF06110">
    <property type="entry name" value="TXD17-like_Trx"/>
    <property type="match status" value="1"/>
</dbReference>
<comment type="catalytic activity">
    <reaction evidence="1">
        <text>1,2-dihydroxy-5-(methylsulfanyl)pent-1-en-3-one + O2 = 4-methylsulfanyl-2-oxobutanoate + formate + 2 H(+)</text>
        <dbReference type="Rhea" id="RHEA:24504"/>
        <dbReference type="ChEBI" id="CHEBI:15378"/>
        <dbReference type="ChEBI" id="CHEBI:15379"/>
        <dbReference type="ChEBI" id="CHEBI:15740"/>
        <dbReference type="ChEBI" id="CHEBI:16723"/>
        <dbReference type="ChEBI" id="CHEBI:49252"/>
        <dbReference type="EC" id="1.13.11.54"/>
    </reaction>
</comment>
<evidence type="ECO:0000256" key="4">
    <source>
        <dbReference type="ARBA" id="ARBA00022605"/>
    </source>
</evidence>
<dbReference type="InterPro" id="IPR010357">
    <property type="entry name" value="TXNDC17_dom"/>
</dbReference>
<keyword evidence="8" id="KW-0408">Iron</keyword>
<evidence type="ECO:0000256" key="2">
    <source>
        <dbReference type="ARBA" id="ARBA00001954"/>
    </source>
</evidence>
<dbReference type="InterPro" id="IPR004313">
    <property type="entry name" value="ARD"/>
</dbReference>